<dbReference type="Proteomes" id="UP001226084">
    <property type="component" value="Unassembled WGS sequence"/>
</dbReference>
<organism evidence="3 4">
    <name type="scientific">Stenotrophomonas rhizophila</name>
    <dbReference type="NCBI Taxonomy" id="216778"/>
    <lineage>
        <taxon>Bacteria</taxon>
        <taxon>Pseudomonadati</taxon>
        <taxon>Pseudomonadota</taxon>
        <taxon>Gammaproteobacteria</taxon>
        <taxon>Lysobacterales</taxon>
        <taxon>Lysobacteraceae</taxon>
        <taxon>Stenotrophomonas</taxon>
    </lineage>
</organism>
<feature type="region of interest" description="Disordered" evidence="1">
    <location>
        <begin position="159"/>
        <end position="222"/>
    </location>
</feature>
<accession>A0AAP5AL63</accession>
<evidence type="ECO:0000256" key="2">
    <source>
        <dbReference type="SAM" id="SignalP"/>
    </source>
</evidence>
<feature type="chain" id="PRO_5042963472" evidence="2">
    <location>
        <begin position="21"/>
        <end position="271"/>
    </location>
</feature>
<feature type="signal peptide" evidence="2">
    <location>
        <begin position="1"/>
        <end position="20"/>
    </location>
</feature>
<keyword evidence="2" id="KW-0732">Signal</keyword>
<evidence type="ECO:0000256" key="1">
    <source>
        <dbReference type="SAM" id="MobiDB-lite"/>
    </source>
</evidence>
<dbReference type="RefSeq" id="WP_307107623.1">
    <property type="nucleotide sequence ID" value="NZ_JAUTAS010000001.1"/>
</dbReference>
<feature type="region of interest" description="Disordered" evidence="1">
    <location>
        <begin position="250"/>
        <end position="271"/>
    </location>
</feature>
<comment type="caution">
    <text evidence="3">The sequence shown here is derived from an EMBL/GenBank/DDBJ whole genome shotgun (WGS) entry which is preliminary data.</text>
</comment>
<name>A0AAP5AL63_9GAMM</name>
<evidence type="ECO:0000313" key="3">
    <source>
        <dbReference type="EMBL" id="MDQ1110186.1"/>
    </source>
</evidence>
<proteinExistence type="predicted"/>
<gene>
    <name evidence="3" type="ORF">QE424_003345</name>
</gene>
<dbReference type="EMBL" id="JAUTAS010000001">
    <property type="protein sequence ID" value="MDQ1110186.1"/>
    <property type="molecule type" value="Genomic_DNA"/>
</dbReference>
<evidence type="ECO:0000313" key="4">
    <source>
        <dbReference type="Proteomes" id="UP001226084"/>
    </source>
</evidence>
<sequence>MKRLTLPLLAVLALCGFKPAVPPRADTGPVTLSLVERDQRLELPAYLHRGQYWVAGRQGQPYAVRLRNNSPERVLVVLSVDGLNVITGEVAAPDQTGYVLDPWQSADITGWRKSRREVAQFVFTDPGNSYADRTGRPDNIGVIGIAVFNEAPRYVPLPPRAPPVARAQNKAQPQAAAEAADRALSSVETTGSRIRAPSPAPALGTGHGAREASYSGSTTFERASRWPAQRLDVRYDSERNLVARGILPARYPRGEPAPQAFPAGFVPDPPR</sequence>
<dbReference type="AlphaFoldDB" id="A0AAP5AL63"/>
<reference evidence="3" key="1">
    <citation type="submission" date="2023-07" db="EMBL/GenBank/DDBJ databases">
        <title>Functional and genomic diversity of the sorghum phyllosphere microbiome.</title>
        <authorList>
            <person name="Shade A."/>
        </authorList>
    </citation>
    <scope>NUCLEOTIDE SEQUENCE</scope>
    <source>
        <strain evidence="3">SORGH_AS_0457</strain>
    </source>
</reference>
<protein>
    <submittedName>
        <fullName evidence="3">Uncharacterized protein</fullName>
    </submittedName>
</protein>
<feature type="compositionally biased region" description="Low complexity" evidence="1">
    <location>
        <begin position="163"/>
        <end position="178"/>
    </location>
</feature>